<proteinExistence type="predicted"/>
<evidence type="ECO:0000313" key="2">
    <source>
        <dbReference type="Proteomes" id="UP000249886"/>
    </source>
</evidence>
<name>A0A448TG29_9CORY</name>
<dbReference type="Pfam" id="PF21853">
    <property type="entry name" value="DUF6912"/>
    <property type="match status" value="1"/>
</dbReference>
<dbReference type="EMBL" id="UARK01000001">
    <property type="protein sequence ID" value="SPW23865.1"/>
    <property type="molecule type" value="Genomic_DNA"/>
</dbReference>
<protein>
    <submittedName>
        <fullName evidence="1">Uncharacterized protein</fullName>
    </submittedName>
</protein>
<reference evidence="1 2" key="1">
    <citation type="submission" date="2018-06" db="EMBL/GenBank/DDBJ databases">
        <authorList>
            <consortium name="Pathogen Informatics"/>
            <person name="Doyle S."/>
        </authorList>
    </citation>
    <scope>NUCLEOTIDE SEQUENCE [LARGE SCALE GENOMIC DNA]</scope>
    <source>
        <strain evidence="1 2">NCTC10254</strain>
    </source>
</reference>
<dbReference type="RefSeq" id="WP_005520071.1">
    <property type="nucleotide sequence ID" value="NZ_CAJPQJ010000003.1"/>
</dbReference>
<dbReference type="Proteomes" id="UP000249886">
    <property type="component" value="Unassembled WGS sequence"/>
</dbReference>
<dbReference type="AlphaFoldDB" id="A0A448TG29"/>
<comment type="caution">
    <text evidence="1">The sequence shown here is derived from an EMBL/GenBank/DDBJ whole genome shotgun (WGS) entry which is preliminary data.</text>
</comment>
<dbReference type="GeneID" id="84573317"/>
<dbReference type="InterPro" id="IPR054206">
    <property type="entry name" value="DUF6912"/>
</dbReference>
<sequence>MRVYVPATVDMLWQLNESGELTARSGYGFMVTPAVRDFFIEGEEEDFSEYVFDDASRASLRLLATGEVEKFPHRRVVISIDVPDSAVTYRPELGESVVSLDPPTFSLQSVAAIHVDVESSEPATQKAIAVIDAADLGDEDAELTVGDALANYLAWFDPSELGVIVELL</sequence>
<organism evidence="1 2">
    <name type="scientific">Corynebacterium matruchotii</name>
    <dbReference type="NCBI Taxonomy" id="43768"/>
    <lineage>
        <taxon>Bacteria</taxon>
        <taxon>Bacillati</taxon>
        <taxon>Actinomycetota</taxon>
        <taxon>Actinomycetes</taxon>
        <taxon>Mycobacteriales</taxon>
        <taxon>Corynebacteriaceae</taxon>
        <taxon>Corynebacterium</taxon>
    </lineage>
</organism>
<evidence type="ECO:0000313" key="1">
    <source>
        <dbReference type="EMBL" id="SPW23865.1"/>
    </source>
</evidence>
<gene>
    <name evidence="1" type="ORF">NCTC10254_00228</name>
</gene>
<accession>A0A448TG29</accession>